<dbReference type="AlphaFoldDB" id="A0AAN8G002"/>
<keyword evidence="3 6" id="KW-0812">Transmembrane</keyword>
<comment type="subcellular location">
    <subcellularLocation>
        <location evidence="1 6">Membrane</location>
        <topology evidence="1 6">Multi-pass membrane protein</topology>
    </subcellularLocation>
</comment>
<dbReference type="Gene3D" id="1.10.1450.10">
    <property type="entry name" value="Tetraspanin"/>
    <property type="match status" value="1"/>
</dbReference>
<dbReference type="PANTHER" id="PTHR19282">
    <property type="entry name" value="TETRASPANIN"/>
    <property type="match status" value="1"/>
</dbReference>
<accession>A0AAN8G002</accession>
<dbReference type="SUPFAM" id="SSF48652">
    <property type="entry name" value="Tetraspanin"/>
    <property type="match status" value="1"/>
</dbReference>
<keyword evidence="4 6" id="KW-1133">Transmembrane helix</keyword>
<feature type="transmembrane region" description="Helical" evidence="6">
    <location>
        <begin position="90"/>
        <end position="116"/>
    </location>
</feature>
<evidence type="ECO:0000256" key="5">
    <source>
        <dbReference type="ARBA" id="ARBA00023136"/>
    </source>
</evidence>
<proteinExistence type="inferred from homology"/>
<dbReference type="GO" id="GO:0016020">
    <property type="term" value="C:membrane"/>
    <property type="evidence" value="ECO:0007669"/>
    <property type="project" value="UniProtKB-SubCell"/>
</dbReference>
<evidence type="ECO:0000313" key="8">
    <source>
        <dbReference type="Proteomes" id="UP001347796"/>
    </source>
</evidence>
<dbReference type="Proteomes" id="UP001347796">
    <property type="component" value="Unassembled WGS sequence"/>
</dbReference>
<dbReference type="Pfam" id="PF00335">
    <property type="entry name" value="Tetraspanin"/>
    <property type="match status" value="1"/>
</dbReference>
<gene>
    <name evidence="7" type="ORF">SNE40_021676</name>
</gene>
<comment type="similarity">
    <text evidence="2 6">Belongs to the tetraspanin (TM4SF) family.</text>
</comment>
<evidence type="ECO:0000256" key="4">
    <source>
        <dbReference type="ARBA" id="ARBA00022989"/>
    </source>
</evidence>
<organism evidence="7 8">
    <name type="scientific">Patella caerulea</name>
    <name type="common">Rayed Mediterranean limpet</name>
    <dbReference type="NCBI Taxonomy" id="87958"/>
    <lineage>
        <taxon>Eukaryota</taxon>
        <taxon>Metazoa</taxon>
        <taxon>Spiralia</taxon>
        <taxon>Lophotrochozoa</taxon>
        <taxon>Mollusca</taxon>
        <taxon>Gastropoda</taxon>
        <taxon>Patellogastropoda</taxon>
        <taxon>Patelloidea</taxon>
        <taxon>Patellidae</taxon>
        <taxon>Patella</taxon>
    </lineage>
</organism>
<dbReference type="InterPro" id="IPR008952">
    <property type="entry name" value="Tetraspanin_EC2_sf"/>
</dbReference>
<keyword evidence="8" id="KW-1185">Reference proteome</keyword>
<evidence type="ECO:0000256" key="3">
    <source>
        <dbReference type="ARBA" id="ARBA00022692"/>
    </source>
</evidence>
<dbReference type="PIRSF" id="PIRSF002419">
    <property type="entry name" value="Tetraspanin"/>
    <property type="match status" value="1"/>
</dbReference>
<evidence type="ECO:0000256" key="6">
    <source>
        <dbReference type="RuleBase" id="RU361218"/>
    </source>
</evidence>
<dbReference type="InterPro" id="IPR000301">
    <property type="entry name" value="Tetraspanin_animals"/>
</dbReference>
<sequence length="264" mass="29225">MCPSLKSFLKFSIVAVNVPILIIGLVSLGTGIWVVVDEQSFFKTYSNIIDLSIVDKDFIKEGAIVLLSAGTATALFALVGIAAARSNSVYLLGFYIIMLCMLIGIEVAAVTLGIIFKERWERKLDADVLQKIEKYYDGSDTDGTFSASLNLLQQQEKCCGWRNGTDFTLNNSTWNKTMSDGSVVQVPATCCFKDDLRKINCMMNPNKNNSNFETGCKTRIEQLFINYQGIVIGLGVCILTFEMLMVVFSICLLTHTVSSKYDMS</sequence>
<evidence type="ECO:0000313" key="7">
    <source>
        <dbReference type="EMBL" id="KAK6167712.1"/>
    </source>
</evidence>
<evidence type="ECO:0000256" key="1">
    <source>
        <dbReference type="ARBA" id="ARBA00004141"/>
    </source>
</evidence>
<feature type="transmembrane region" description="Helical" evidence="6">
    <location>
        <begin position="229"/>
        <end position="255"/>
    </location>
</feature>
<evidence type="ECO:0000256" key="2">
    <source>
        <dbReference type="ARBA" id="ARBA00006840"/>
    </source>
</evidence>
<dbReference type="PRINTS" id="PR00259">
    <property type="entry name" value="TMFOUR"/>
</dbReference>
<protein>
    <recommendedName>
        <fullName evidence="6">Tetraspanin</fullName>
    </recommendedName>
</protein>
<dbReference type="EMBL" id="JAZGQO010000018">
    <property type="protein sequence ID" value="KAK6167712.1"/>
    <property type="molecule type" value="Genomic_DNA"/>
</dbReference>
<comment type="caution">
    <text evidence="7">The sequence shown here is derived from an EMBL/GenBank/DDBJ whole genome shotgun (WGS) entry which is preliminary data.</text>
</comment>
<keyword evidence="5 6" id="KW-0472">Membrane</keyword>
<feature type="transmembrane region" description="Helical" evidence="6">
    <location>
        <begin position="63"/>
        <end position="84"/>
    </location>
</feature>
<reference evidence="7 8" key="1">
    <citation type="submission" date="2024-01" db="EMBL/GenBank/DDBJ databases">
        <title>The genome of the rayed Mediterranean limpet Patella caerulea (Linnaeus, 1758).</title>
        <authorList>
            <person name="Anh-Thu Weber A."/>
            <person name="Halstead-Nussloch G."/>
        </authorList>
    </citation>
    <scope>NUCLEOTIDE SEQUENCE [LARGE SCALE GENOMIC DNA]</scope>
    <source>
        <strain evidence="7">AATW-2023a</strain>
        <tissue evidence="7">Whole specimen</tissue>
    </source>
</reference>
<feature type="transmembrane region" description="Helical" evidence="6">
    <location>
        <begin position="12"/>
        <end position="36"/>
    </location>
</feature>
<dbReference type="InterPro" id="IPR018499">
    <property type="entry name" value="Tetraspanin/Peripherin"/>
</dbReference>
<name>A0AAN8G002_PATCE</name>